<keyword evidence="3" id="KW-1185">Reference proteome</keyword>
<feature type="compositionally biased region" description="Basic and acidic residues" evidence="1">
    <location>
        <begin position="272"/>
        <end position="294"/>
    </location>
</feature>
<sequence>MSQEVPCPLPQVQEALSPYIRPRHETLRIRKILAQQFQAQFPATDQLLNPLSIPFPPPHPVDHQLPPEYTGLRKAYFEAVHSNQAAQKRCDDVQSELQELRTLQIITRAQRNHSESNASEERQNGAQAYAVLIEKRRRQKELQTLLYALDRMDDTEPNPLRRDLFAWLDEKLGEAPIPPPEIGGDPEGISESSNGVQDKAMLLKKEVLAAKKSLDAESALQAEARRRLADAPSPDVEIQVFALRVARDELIAWIEGELAKLAQLEEQNQLSVDDRTPTKHARHESLDGRGKRGSETISTQDQVQVLYERYVAARSALINVIETVTALSKEIVLPSSTPSEKNLPMSTPPAEAKENRLPPSDVLPYVHTLLRAARDERALLQQTSYVRSLLSQKREEAQRIIHKLASESHLVPQDTETALAWADASRQAAIKSEEEVMQSIEAGAANIEGAKKIVEELDERKLAFERLSSMLLSLKNLVDDTT</sequence>
<evidence type="ECO:0000313" key="3">
    <source>
        <dbReference type="Proteomes" id="UP001363622"/>
    </source>
</evidence>
<gene>
    <name evidence="2" type="ORF">IWZ03DRAFT_98132</name>
</gene>
<reference evidence="2 3" key="1">
    <citation type="submission" date="2024-04" db="EMBL/GenBank/DDBJ databases">
        <title>Phyllosticta paracitricarpa is synonymous to the EU quarantine fungus P. citricarpa based on phylogenomic analyses.</title>
        <authorList>
            <consortium name="Lawrence Berkeley National Laboratory"/>
            <person name="Van Ingen-Buijs V.A."/>
            <person name="Van Westerhoven A.C."/>
            <person name="Haridas S."/>
            <person name="Skiadas P."/>
            <person name="Martin F."/>
            <person name="Groenewald J.Z."/>
            <person name="Crous P.W."/>
            <person name="Seidl M.F."/>
        </authorList>
    </citation>
    <scope>NUCLEOTIDE SEQUENCE [LARGE SCALE GENOMIC DNA]</scope>
    <source>
        <strain evidence="2 3">CBS 123371</strain>
    </source>
</reference>
<organism evidence="2 3">
    <name type="scientific">Phyllosticta citriasiana</name>
    <dbReference type="NCBI Taxonomy" id="595635"/>
    <lineage>
        <taxon>Eukaryota</taxon>
        <taxon>Fungi</taxon>
        <taxon>Dikarya</taxon>
        <taxon>Ascomycota</taxon>
        <taxon>Pezizomycotina</taxon>
        <taxon>Dothideomycetes</taxon>
        <taxon>Dothideomycetes incertae sedis</taxon>
        <taxon>Botryosphaeriales</taxon>
        <taxon>Phyllostictaceae</taxon>
        <taxon>Phyllosticta</taxon>
    </lineage>
</organism>
<comment type="caution">
    <text evidence="2">The sequence shown here is derived from an EMBL/GenBank/DDBJ whole genome shotgun (WGS) entry which is preliminary data.</text>
</comment>
<name>A0ABR1KYB6_9PEZI</name>
<feature type="region of interest" description="Disordered" evidence="1">
    <location>
        <begin position="335"/>
        <end position="359"/>
    </location>
</feature>
<proteinExistence type="predicted"/>
<dbReference type="EMBL" id="JBBPHU010000002">
    <property type="protein sequence ID" value="KAK7521630.1"/>
    <property type="molecule type" value="Genomic_DNA"/>
</dbReference>
<feature type="region of interest" description="Disordered" evidence="1">
    <location>
        <begin position="269"/>
        <end position="297"/>
    </location>
</feature>
<evidence type="ECO:0000313" key="2">
    <source>
        <dbReference type="EMBL" id="KAK7521630.1"/>
    </source>
</evidence>
<protein>
    <submittedName>
        <fullName evidence="2">Uncharacterized protein</fullName>
    </submittedName>
</protein>
<accession>A0ABR1KYB6</accession>
<dbReference type="Proteomes" id="UP001363622">
    <property type="component" value="Unassembled WGS sequence"/>
</dbReference>
<evidence type="ECO:0000256" key="1">
    <source>
        <dbReference type="SAM" id="MobiDB-lite"/>
    </source>
</evidence>